<proteinExistence type="inferred from homology"/>
<organism evidence="2 3">
    <name type="scientific">Stylosanthes scabra</name>
    <dbReference type="NCBI Taxonomy" id="79078"/>
    <lineage>
        <taxon>Eukaryota</taxon>
        <taxon>Viridiplantae</taxon>
        <taxon>Streptophyta</taxon>
        <taxon>Embryophyta</taxon>
        <taxon>Tracheophyta</taxon>
        <taxon>Spermatophyta</taxon>
        <taxon>Magnoliopsida</taxon>
        <taxon>eudicotyledons</taxon>
        <taxon>Gunneridae</taxon>
        <taxon>Pentapetalae</taxon>
        <taxon>rosids</taxon>
        <taxon>fabids</taxon>
        <taxon>Fabales</taxon>
        <taxon>Fabaceae</taxon>
        <taxon>Papilionoideae</taxon>
        <taxon>50 kb inversion clade</taxon>
        <taxon>dalbergioids sensu lato</taxon>
        <taxon>Dalbergieae</taxon>
        <taxon>Pterocarpus clade</taxon>
        <taxon>Stylosanthes</taxon>
    </lineage>
</organism>
<comment type="similarity">
    <text evidence="1">Belongs to the UDP-glycosyltransferase family.</text>
</comment>
<comment type="caution">
    <text evidence="2">The sequence shown here is derived from an EMBL/GenBank/DDBJ whole genome shotgun (WGS) entry which is preliminary data.</text>
</comment>
<keyword evidence="3" id="KW-1185">Reference proteome</keyword>
<dbReference type="PANTHER" id="PTHR11926:SF1412">
    <property type="entry name" value="UDP-GLYCOSYLTRANSFERASE 83A1-LIKE"/>
    <property type="match status" value="1"/>
</dbReference>
<evidence type="ECO:0000256" key="1">
    <source>
        <dbReference type="ARBA" id="ARBA00009995"/>
    </source>
</evidence>
<dbReference type="SUPFAM" id="SSF53756">
    <property type="entry name" value="UDP-Glycosyltransferase/glycogen phosphorylase"/>
    <property type="match status" value="1"/>
</dbReference>
<evidence type="ECO:0000313" key="2">
    <source>
        <dbReference type="EMBL" id="MED6188791.1"/>
    </source>
</evidence>
<accession>A0ABU6WSC4</accession>
<gene>
    <name evidence="2" type="ORF">PIB30_089237</name>
</gene>
<dbReference type="PANTHER" id="PTHR11926">
    <property type="entry name" value="GLUCOSYL/GLUCURONOSYL TRANSFERASES"/>
    <property type="match status" value="1"/>
</dbReference>
<dbReference type="EMBL" id="JASCZI010182901">
    <property type="protein sequence ID" value="MED6188791.1"/>
    <property type="molecule type" value="Genomic_DNA"/>
</dbReference>
<dbReference type="Proteomes" id="UP001341840">
    <property type="component" value="Unassembled WGS sequence"/>
</dbReference>
<feature type="non-terminal residue" evidence="2">
    <location>
        <position position="164"/>
    </location>
</feature>
<evidence type="ECO:0000313" key="3">
    <source>
        <dbReference type="Proteomes" id="UP001341840"/>
    </source>
</evidence>
<dbReference type="Gene3D" id="3.40.50.2000">
    <property type="entry name" value="Glycogen Phosphorylase B"/>
    <property type="match status" value="1"/>
</dbReference>
<protein>
    <submittedName>
        <fullName evidence="2">Uncharacterized protein</fullName>
    </submittedName>
</protein>
<sequence>MSDVPTVLVLPAPAQGHVNPMMILSQRLVEYGCNNIFVNTEFIHNKVISPMGNQEAGVTVGSRIKLVSIPDGLGPDADRHNLKELFGSILNNMPAKLEKLIEDVRLKDGVTVSCIVADVVMAWALEIARKLGTKGVLFYPASATALALQRSIPKLIEDGIIDSN</sequence>
<reference evidence="2 3" key="1">
    <citation type="journal article" date="2023" name="Plants (Basel)">
        <title>Bridging the Gap: Combining Genomics and Transcriptomics Approaches to Understand Stylosanthes scabra, an Orphan Legume from the Brazilian Caatinga.</title>
        <authorList>
            <person name="Ferreira-Neto J.R.C."/>
            <person name="da Silva M.D."/>
            <person name="Binneck E."/>
            <person name="de Melo N.F."/>
            <person name="da Silva R.H."/>
            <person name="de Melo A.L.T.M."/>
            <person name="Pandolfi V."/>
            <person name="Bustamante F.O."/>
            <person name="Brasileiro-Vidal A.C."/>
            <person name="Benko-Iseppon A.M."/>
        </authorList>
    </citation>
    <scope>NUCLEOTIDE SEQUENCE [LARGE SCALE GENOMIC DNA]</scope>
    <source>
        <tissue evidence="2">Leaves</tissue>
    </source>
</reference>
<name>A0ABU6WSC4_9FABA</name>